<keyword evidence="4" id="KW-1185">Reference proteome</keyword>
<dbReference type="RefSeq" id="WP_183339185.1">
    <property type="nucleotide sequence ID" value="NZ_JACHNU010000001.1"/>
</dbReference>
<keyword evidence="1" id="KW-0472">Membrane</keyword>
<feature type="signal peptide" evidence="2">
    <location>
        <begin position="1"/>
        <end position="30"/>
    </location>
</feature>
<gene>
    <name evidence="3" type="ORF">BDZ31_000780</name>
</gene>
<feature type="transmembrane region" description="Helical" evidence="1">
    <location>
        <begin position="192"/>
        <end position="214"/>
    </location>
</feature>
<evidence type="ECO:0008006" key="5">
    <source>
        <dbReference type="Google" id="ProtNLM"/>
    </source>
</evidence>
<comment type="caution">
    <text evidence="3">The sequence shown here is derived from an EMBL/GenBank/DDBJ whole genome shotgun (WGS) entry which is preliminary data.</text>
</comment>
<accession>A0A840I8K0</accession>
<keyword evidence="1" id="KW-0812">Transmembrane</keyword>
<proteinExistence type="predicted"/>
<dbReference type="AlphaFoldDB" id="A0A840I8K0"/>
<keyword evidence="1" id="KW-1133">Transmembrane helix</keyword>
<name>A0A840I8K0_9ACTN</name>
<evidence type="ECO:0000313" key="4">
    <source>
        <dbReference type="Proteomes" id="UP000585272"/>
    </source>
</evidence>
<dbReference type="EMBL" id="JACHNU010000001">
    <property type="protein sequence ID" value="MBB4661207.1"/>
    <property type="molecule type" value="Genomic_DNA"/>
</dbReference>
<evidence type="ECO:0000256" key="1">
    <source>
        <dbReference type="SAM" id="Phobius"/>
    </source>
</evidence>
<dbReference type="Proteomes" id="UP000585272">
    <property type="component" value="Unassembled WGS sequence"/>
</dbReference>
<sequence>MPSRPRRALAALLPALACAVALLAAPLASAHQGDPRYRSLVGELPPALDGVTVEILNYDDRMELVNRGGRDVVIEGYNREPYARVDADGTVAVNRNSTAYYLNDDRYGQEEVPAAVRENPSAAPDWQVRDRTGRFEWHDHRMHWMARGVAPQVRDQSVRTKVFDWSVPLTVGGRATAVTGTLWWVGEQGGGFPVAAIVALVAVALAAAVAVVVVRRRRGGGDRRPAGEAW</sequence>
<evidence type="ECO:0000256" key="2">
    <source>
        <dbReference type="SAM" id="SignalP"/>
    </source>
</evidence>
<feature type="chain" id="PRO_5032435980" description="DUF3068 domain-containing protein" evidence="2">
    <location>
        <begin position="31"/>
        <end position="230"/>
    </location>
</feature>
<organism evidence="3 4">
    <name type="scientific">Conexibacter arvalis</name>
    <dbReference type="NCBI Taxonomy" id="912552"/>
    <lineage>
        <taxon>Bacteria</taxon>
        <taxon>Bacillati</taxon>
        <taxon>Actinomycetota</taxon>
        <taxon>Thermoleophilia</taxon>
        <taxon>Solirubrobacterales</taxon>
        <taxon>Conexibacteraceae</taxon>
        <taxon>Conexibacter</taxon>
    </lineage>
</organism>
<keyword evidence="2" id="KW-0732">Signal</keyword>
<protein>
    <recommendedName>
        <fullName evidence="5">DUF3068 domain-containing protein</fullName>
    </recommendedName>
</protein>
<reference evidence="3 4" key="1">
    <citation type="submission" date="2020-08" db="EMBL/GenBank/DDBJ databases">
        <title>Genomic Encyclopedia of Archaeal and Bacterial Type Strains, Phase II (KMG-II): from individual species to whole genera.</title>
        <authorList>
            <person name="Goeker M."/>
        </authorList>
    </citation>
    <scope>NUCLEOTIDE SEQUENCE [LARGE SCALE GENOMIC DNA]</scope>
    <source>
        <strain evidence="3 4">DSM 23288</strain>
    </source>
</reference>
<evidence type="ECO:0000313" key="3">
    <source>
        <dbReference type="EMBL" id="MBB4661207.1"/>
    </source>
</evidence>